<keyword evidence="1" id="KW-0812">Transmembrane</keyword>
<accession>A0A5M8PVD0</accession>
<evidence type="ECO:0000313" key="2">
    <source>
        <dbReference type="EMBL" id="KAA6413580.1"/>
    </source>
</evidence>
<dbReference type="OrthoDB" id="10259236at2759"/>
<dbReference type="EMBL" id="VXIT01000004">
    <property type="protein sequence ID" value="KAA6413580.1"/>
    <property type="molecule type" value="Genomic_DNA"/>
</dbReference>
<comment type="caution">
    <text evidence="2">The sequence shown here is derived from an EMBL/GenBank/DDBJ whole genome shotgun (WGS) entry which is preliminary data.</text>
</comment>
<name>A0A5M8PVD0_9LECA</name>
<reference evidence="2 3" key="1">
    <citation type="submission" date="2019-09" db="EMBL/GenBank/DDBJ databases">
        <title>The hologenome of the rock-dwelling lichen Lasallia pustulata.</title>
        <authorList>
            <person name="Greshake Tzovaras B."/>
            <person name="Segers F."/>
            <person name="Bicker A."/>
            <person name="Dal Grande F."/>
            <person name="Otte J."/>
            <person name="Hankeln T."/>
            <person name="Schmitt I."/>
            <person name="Ebersberger I."/>
        </authorList>
    </citation>
    <scope>NUCLEOTIDE SEQUENCE [LARGE SCALE GENOMIC DNA]</scope>
    <source>
        <strain evidence="2">A1-1</strain>
    </source>
</reference>
<evidence type="ECO:0000256" key="1">
    <source>
        <dbReference type="SAM" id="Phobius"/>
    </source>
</evidence>
<gene>
    <name evidence="2" type="ORF">FRX48_03326</name>
</gene>
<keyword evidence="1" id="KW-1133">Transmembrane helix</keyword>
<dbReference type="AlphaFoldDB" id="A0A5M8PVD0"/>
<dbReference type="Proteomes" id="UP000324767">
    <property type="component" value="Unassembled WGS sequence"/>
</dbReference>
<feature type="transmembrane region" description="Helical" evidence="1">
    <location>
        <begin position="20"/>
        <end position="38"/>
    </location>
</feature>
<protein>
    <submittedName>
        <fullName evidence="2">Uncharacterized protein</fullName>
    </submittedName>
</protein>
<keyword evidence="1" id="KW-0472">Membrane</keyword>
<organism evidence="2 3">
    <name type="scientific">Lasallia pustulata</name>
    <dbReference type="NCBI Taxonomy" id="136370"/>
    <lineage>
        <taxon>Eukaryota</taxon>
        <taxon>Fungi</taxon>
        <taxon>Dikarya</taxon>
        <taxon>Ascomycota</taxon>
        <taxon>Pezizomycotina</taxon>
        <taxon>Lecanoromycetes</taxon>
        <taxon>OSLEUM clade</taxon>
        <taxon>Umbilicariomycetidae</taxon>
        <taxon>Umbilicariales</taxon>
        <taxon>Umbilicariaceae</taxon>
        <taxon>Lasallia</taxon>
    </lineage>
</organism>
<proteinExistence type="predicted"/>
<sequence length="160" mass="17799">MRVKILVQGQSGRALRSRAIGIAFCLFQCAIGSLNPLIPLTSNSQCMLFWYIAETLPPEMEKELNAKTGTEATATSPTPYQYLPKYPATLTLGERLEMEVGGYEPVHHLNTAVDSEEALYESHLLPVKEAVQKLKGTIQEDVVRSGWQAIVRRHQTESKA</sequence>
<evidence type="ECO:0000313" key="3">
    <source>
        <dbReference type="Proteomes" id="UP000324767"/>
    </source>
</evidence>